<accession>A0A812NBB6</accession>
<feature type="transmembrane region" description="Helical" evidence="1">
    <location>
        <begin position="198"/>
        <end position="220"/>
    </location>
</feature>
<evidence type="ECO:0000256" key="1">
    <source>
        <dbReference type="SAM" id="Phobius"/>
    </source>
</evidence>
<dbReference type="SUPFAM" id="SSF47473">
    <property type="entry name" value="EF-hand"/>
    <property type="match status" value="1"/>
</dbReference>
<evidence type="ECO:0000313" key="2">
    <source>
        <dbReference type="EMBL" id="CAE7279636.1"/>
    </source>
</evidence>
<feature type="transmembrane region" description="Helical" evidence="1">
    <location>
        <begin position="36"/>
        <end position="54"/>
    </location>
</feature>
<feature type="transmembrane region" description="Helical" evidence="1">
    <location>
        <begin position="160"/>
        <end position="178"/>
    </location>
</feature>
<reference evidence="2" key="1">
    <citation type="submission" date="2021-02" db="EMBL/GenBank/DDBJ databases">
        <authorList>
            <person name="Dougan E. K."/>
            <person name="Rhodes N."/>
            <person name="Thang M."/>
            <person name="Chan C."/>
        </authorList>
    </citation>
    <scope>NUCLEOTIDE SEQUENCE</scope>
</reference>
<gene>
    <name evidence="2" type="ORF">SNAT2548_LOCUS14820</name>
</gene>
<dbReference type="Gene3D" id="1.10.238.10">
    <property type="entry name" value="EF-hand"/>
    <property type="match status" value="1"/>
</dbReference>
<dbReference type="AlphaFoldDB" id="A0A812NBB6"/>
<keyword evidence="1" id="KW-0472">Membrane</keyword>
<protein>
    <recommendedName>
        <fullName evidence="4">EF-hand domain-containing protein</fullName>
    </recommendedName>
</protein>
<comment type="caution">
    <text evidence="2">The sequence shown here is derived from an EMBL/GenBank/DDBJ whole genome shotgun (WGS) entry which is preliminary data.</text>
</comment>
<keyword evidence="1" id="KW-1133">Transmembrane helix</keyword>
<evidence type="ECO:0008006" key="4">
    <source>
        <dbReference type="Google" id="ProtNLM"/>
    </source>
</evidence>
<feature type="transmembrane region" description="Helical" evidence="1">
    <location>
        <begin position="358"/>
        <end position="378"/>
    </location>
</feature>
<feature type="transmembrane region" description="Helical" evidence="1">
    <location>
        <begin position="113"/>
        <end position="130"/>
    </location>
</feature>
<sequence length="799" mass="89646">MLVDASYAMWEAWVYLDKLASESPCHGMMRQRRHEAGRLGLVLTSLAFLLWKALPALPASPTSPAFLCGPRPGGPRQPNDCLVARRPQVRGSVTRITRSAVFSVLAEEVNNRPVFFFGEVLIIVVLSAAFEKAEKWLRKKLKASGDTTGGEILDALFREITILGFIGLLLFVLTHLLPEDGPLIDWGTEEFNILPETFEYVHMATFLLLVVLLFQGVAVLRISRETARTWAYYESTRAFGKDPLSIESLLVSEGYLQRSASPDDRSDQLEIDESMSKIELRALKKFSYGETVVERAALRSKYVHKLIMWRAVRHGFLFEGAQSELLASEGVIPGLFSFEAFLEQQLAQIVLSLVEVDVLTWLYALVLVGLVTGVCLSLDWLNGQAMQCFCSWTLAAFAFALSIVLEEDTYELTPRVPEDPRQILRMFSGTSIQMLRRASFLDSTLAPGESRGGRRYRPHCPGVEGSEVPRIQEAKKQEPSNFMLVQEYTGVFKLLCFLQAAIVSSLMVDWLNGSIHGWDRVVPFTLAWAEWPLMLYVLIPDLVRRLTVRAVVTRTRSDNWFVDKQRGLVRKVRITGIEGLLRGCTRLIHLQGMEARAVMNGEPWAQNMAIAQALTGRSAESLNKIAHADAIGKVKRGGDIFDQLPSGFKTEVFSVFASWDARNDGSVAASELAKNMELMGFMATADRVARNLIRLVDDDGSGLLTWRKCRSLFMLATAARPVEERRRDLETFFSRIQKETPHRATVFEIATALPLQISPDDLATLMYVHFGRVKPSVTRAEFIEWIEAIEESGILTKKA</sequence>
<dbReference type="InterPro" id="IPR011992">
    <property type="entry name" value="EF-hand-dom_pair"/>
</dbReference>
<proteinExistence type="predicted"/>
<name>A0A812NBB6_9DINO</name>
<keyword evidence="1" id="KW-0812">Transmembrane</keyword>
<dbReference type="EMBL" id="CAJNDS010001791">
    <property type="protein sequence ID" value="CAE7279636.1"/>
    <property type="molecule type" value="Genomic_DNA"/>
</dbReference>
<evidence type="ECO:0000313" key="3">
    <source>
        <dbReference type="Proteomes" id="UP000604046"/>
    </source>
</evidence>
<dbReference type="Proteomes" id="UP000604046">
    <property type="component" value="Unassembled WGS sequence"/>
</dbReference>
<organism evidence="2 3">
    <name type="scientific">Symbiodinium natans</name>
    <dbReference type="NCBI Taxonomy" id="878477"/>
    <lineage>
        <taxon>Eukaryota</taxon>
        <taxon>Sar</taxon>
        <taxon>Alveolata</taxon>
        <taxon>Dinophyceae</taxon>
        <taxon>Suessiales</taxon>
        <taxon>Symbiodiniaceae</taxon>
        <taxon>Symbiodinium</taxon>
    </lineage>
</organism>
<keyword evidence="3" id="KW-1185">Reference proteome</keyword>
<dbReference type="OrthoDB" id="6081786at2759"/>